<dbReference type="EMBL" id="KE504172">
    <property type="protein sequence ID" value="EPS97858.1"/>
    <property type="molecule type" value="Genomic_DNA"/>
</dbReference>
<dbReference type="InParanoid" id="S8E394"/>
<accession>S8E394</accession>
<dbReference type="HOGENOM" id="CLU_187067_0_0_1"/>
<dbReference type="InterPro" id="IPR045340">
    <property type="entry name" value="DUF6533"/>
</dbReference>
<proteinExistence type="predicted"/>
<evidence type="ECO:0000259" key="1">
    <source>
        <dbReference type="Pfam" id="PF20151"/>
    </source>
</evidence>
<organism evidence="2 3">
    <name type="scientific">Fomitopsis schrenkii</name>
    <name type="common">Brown rot fungus</name>
    <dbReference type="NCBI Taxonomy" id="2126942"/>
    <lineage>
        <taxon>Eukaryota</taxon>
        <taxon>Fungi</taxon>
        <taxon>Dikarya</taxon>
        <taxon>Basidiomycota</taxon>
        <taxon>Agaricomycotina</taxon>
        <taxon>Agaricomycetes</taxon>
        <taxon>Polyporales</taxon>
        <taxon>Fomitopsis</taxon>
    </lineage>
</organism>
<evidence type="ECO:0000313" key="3">
    <source>
        <dbReference type="Proteomes" id="UP000015241"/>
    </source>
</evidence>
<protein>
    <recommendedName>
        <fullName evidence="1">DUF6533 domain-containing protein</fullName>
    </recommendedName>
</protein>
<evidence type="ECO:0000313" key="2">
    <source>
        <dbReference type="EMBL" id="EPS97858.1"/>
    </source>
</evidence>
<dbReference type="AlphaFoldDB" id="S8E394"/>
<gene>
    <name evidence="2" type="ORF">FOMPIDRAFT_90074</name>
</gene>
<dbReference type="Pfam" id="PF20151">
    <property type="entry name" value="DUF6533"/>
    <property type="match status" value="1"/>
</dbReference>
<dbReference type="Proteomes" id="UP000015241">
    <property type="component" value="Unassembled WGS sequence"/>
</dbReference>
<reference evidence="2 3" key="1">
    <citation type="journal article" date="2012" name="Science">
        <title>The Paleozoic origin of enzymatic lignin decomposition reconstructed from 31 fungal genomes.</title>
        <authorList>
            <person name="Floudas D."/>
            <person name="Binder M."/>
            <person name="Riley R."/>
            <person name="Barry K."/>
            <person name="Blanchette R.A."/>
            <person name="Henrissat B."/>
            <person name="Martinez A.T."/>
            <person name="Otillar R."/>
            <person name="Spatafora J.W."/>
            <person name="Yadav J.S."/>
            <person name="Aerts A."/>
            <person name="Benoit I."/>
            <person name="Boyd A."/>
            <person name="Carlson A."/>
            <person name="Copeland A."/>
            <person name="Coutinho P.M."/>
            <person name="de Vries R.P."/>
            <person name="Ferreira P."/>
            <person name="Findley K."/>
            <person name="Foster B."/>
            <person name="Gaskell J."/>
            <person name="Glotzer D."/>
            <person name="Gorecki P."/>
            <person name="Heitman J."/>
            <person name="Hesse C."/>
            <person name="Hori C."/>
            <person name="Igarashi K."/>
            <person name="Jurgens J.A."/>
            <person name="Kallen N."/>
            <person name="Kersten P."/>
            <person name="Kohler A."/>
            <person name="Kuees U."/>
            <person name="Kumar T.K.A."/>
            <person name="Kuo A."/>
            <person name="LaButti K."/>
            <person name="Larrondo L.F."/>
            <person name="Lindquist E."/>
            <person name="Ling A."/>
            <person name="Lombard V."/>
            <person name="Lucas S."/>
            <person name="Lundell T."/>
            <person name="Martin R."/>
            <person name="McLaughlin D.J."/>
            <person name="Morgenstern I."/>
            <person name="Morin E."/>
            <person name="Murat C."/>
            <person name="Nagy L.G."/>
            <person name="Nolan M."/>
            <person name="Ohm R.A."/>
            <person name="Patyshakuliyeva A."/>
            <person name="Rokas A."/>
            <person name="Ruiz-Duenas F.J."/>
            <person name="Sabat G."/>
            <person name="Salamov A."/>
            <person name="Samejima M."/>
            <person name="Schmutz J."/>
            <person name="Slot J.C."/>
            <person name="St John F."/>
            <person name="Stenlid J."/>
            <person name="Sun H."/>
            <person name="Sun S."/>
            <person name="Syed K."/>
            <person name="Tsang A."/>
            <person name="Wiebenga A."/>
            <person name="Young D."/>
            <person name="Pisabarro A."/>
            <person name="Eastwood D.C."/>
            <person name="Martin F."/>
            <person name="Cullen D."/>
            <person name="Grigoriev I.V."/>
            <person name="Hibbett D.S."/>
        </authorList>
    </citation>
    <scope>NUCLEOTIDE SEQUENCE</scope>
    <source>
        <strain evidence="3">FP-58527</strain>
    </source>
</reference>
<sequence length="66" mass="7581">MATTLLGSILDDEQAMNYLTVFSLTLVLYDHILTFDAEIDYFWSGSWCLSRVLFLLGRYFPPIALV</sequence>
<name>S8E394_FOMSC</name>
<feature type="domain" description="DUF6533" evidence="1">
    <location>
        <begin position="18"/>
        <end position="63"/>
    </location>
</feature>
<dbReference type="OrthoDB" id="2745134at2759"/>
<keyword evidence="3" id="KW-1185">Reference proteome</keyword>